<proteinExistence type="predicted"/>
<keyword evidence="1" id="KW-0805">Transcription regulation</keyword>
<evidence type="ECO:0000313" key="5">
    <source>
        <dbReference type="EMBL" id="CVI60701.1"/>
    </source>
</evidence>
<keyword evidence="6" id="KW-1185">Reference proteome</keyword>
<dbReference type="CDD" id="cd20010">
    <property type="entry name" value="PBP1_AglR-like"/>
    <property type="match status" value="1"/>
</dbReference>
<dbReference type="SMART" id="SM00354">
    <property type="entry name" value="HTH_LACI"/>
    <property type="match status" value="1"/>
</dbReference>
<dbReference type="Gene3D" id="1.10.260.40">
    <property type="entry name" value="lambda repressor-like DNA-binding domains"/>
    <property type="match status" value="1"/>
</dbReference>
<dbReference type="InterPro" id="IPR010982">
    <property type="entry name" value="Lambda_DNA-bd_dom_sf"/>
</dbReference>
<dbReference type="GO" id="GO:0000976">
    <property type="term" value="F:transcription cis-regulatory region binding"/>
    <property type="evidence" value="ECO:0007669"/>
    <property type="project" value="TreeGrafter"/>
</dbReference>
<gene>
    <name evidence="5" type="primary">aglR</name>
    <name evidence="5" type="ORF">AGR7A_Lc130022</name>
</gene>
<comment type="caution">
    <text evidence="5">The sequence shown here is derived from an EMBL/GenBank/DDBJ whole genome shotgun (WGS) entry which is preliminary data.</text>
</comment>
<dbReference type="CDD" id="cd01392">
    <property type="entry name" value="HTH_LacI"/>
    <property type="match status" value="1"/>
</dbReference>
<dbReference type="GO" id="GO:0003700">
    <property type="term" value="F:DNA-binding transcription factor activity"/>
    <property type="evidence" value="ECO:0007669"/>
    <property type="project" value="TreeGrafter"/>
</dbReference>
<evidence type="ECO:0000313" key="6">
    <source>
        <dbReference type="Proteomes" id="UP000192140"/>
    </source>
</evidence>
<accession>A0A1S7U1Q0</accession>
<feature type="domain" description="HTH lacI-type" evidence="4">
    <location>
        <begin position="30"/>
        <end position="84"/>
    </location>
</feature>
<dbReference type="PANTHER" id="PTHR30146">
    <property type="entry name" value="LACI-RELATED TRANSCRIPTIONAL REPRESSOR"/>
    <property type="match status" value="1"/>
</dbReference>
<reference evidence="5" key="1">
    <citation type="submission" date="2016-01" db="EMBL/GenBank/DDBJ databases">
        <authorList>
            <person name="Regsiter A."/>
            <person name="william w."/>
        </authorList>
    </citation>
    <scope>NUCLEOTIDE SEQUENCE</scope>
    <source>
        <strain evidence="5">NCPPB 1641</strain>
    </source>
</reference>
<evidence type="ECO:0000256" key="3">
    <source>
        <dbReference type="ARBA" id="ARBA00023163"/>
    </source>
</evidence>
<dbReference type="SUPFAM" id="SSF53822">
    <property type="entry name" value="Periplasmic binding protein-like I"/>
    <property type="match status" value="1"/>
</dbReference>
<dbReference type="Pfam" id="PF00356">
    <property type="entry name" value="LacI"/>
    <property type="match status" value="1"/>
</dbReference>
<dbReference type="EMBL" id="FCNP01000034">
    <property type="protein sequence ID" value="CVI60701.1"/>
    <property type="molecule type" value="Genomic_DNA"/>
</dbReference>
<dbReference type="SUPFAM" id="SSF47413">
    <property type="entry name" value="lambda repressor-like DNA-binding domains"/>
    <property type="match status" value="1"/>
</dbReference>
<dbReference type="Gene3D" id="3.40.50.2300">
    <property type="match status" value="2"/>
</dbReference>
<dbReference type="InterPro" id="IPR000843">
    <property type="entry name" value="HTH_LacI"/>
</dbReference>
<keyword evidence="2" id="KW-0238">DNA-binding</keyword>
<dbReference type="AlphaFoldDB" id="A0A1S7U1Q0"/>
<protein>
    <submittedName>
        <fullName evidence="5">HTH-type transcriptional regulator AglR</fullName>
    </submittedName>
</protein>
<keyword evidence="3" id="KW-0804">Transcription</keyword>
<evidence type="ECO:0000256" key="1">
    <source>
        <dbReference type="ARBA" id="ARBA00023015"/>
    </source>
</evidence>
<evidence type="ECO:0000256" key="2">
    <source>
        <dbReference type="ARBA" id="ARBA00023125"/>
    </source>
</evidence>
<organism evidence="5 6">
    <name type="scientific">Agrobacterium deltaense NCPPB 1641</name>
    <dbReference type="NCBI Taxonomy" id="1183425"/>
    <lineage>
        <taxon>Bacteria</taxon>
        <taxon>Pseudomonadati</taxon>
        <taxon>Pseudomonadota</taxon>
        <taxon>Alphaproteobacteria</taxon>
        <taxon>Hyphomicrobiales</taxon>
        <taxon>Rhizobiaceae</taxon>
        <taxon>Rhizobium/Agrobacterium group</taxon>
        <taxon>Agrobacterium</taxon>
    </lineage>
</organism>
<dbReference type="InterPro" id="IPR028082">
    <property type="entry name" value="Peripla_BP_I"/>
</dbReference>
<dbReference type="PROSITE" id="PS50932">
    <property type="entry name" value="HTH_LACI_2"/>
    <property type="match status" value="1"/>
</dbReference>
<evidence type="ECO:0000259" key="4">
    <source>
        <dbReference type="PROSITE" id="PS50932"/>
    </source>
</evidence>
<name>A0A1S7U1Q0_9HYPH</name>
<sequence>MGKIEIVFNFCRLEKSAAATHAGANWQKIMKLKEFAEKVGLSPTTVSRALGGYPEVREETRQRVMEAALKYGYRPNANAVRLATGRAGAIGVVMGRSGGGHFFSEFMGGMATRLEREETDILVSVTVDNNLDEELAIFSRLASSGRVDGIIVHSPRPEDERIALLNRLGVPFIVHGRSKTPFEHAWLDIDNHDVTYRPTIHFLERGHRRIALINGPVGRTFVQDREQGFREALATHGITPDPRFMMNEHFSEETAFRFARSLLEQTPRPTAFVAGAMMTAQGVYRAATQMGLTIGRDVSVIAHDDVFPYLTPESMMPPLSTTRSPMRMAGMRVTDLLLQIIGGRPVREVQELWPVELILRESVGPA</sequence>
<dbReference type="Pfam" id="PF13377">
    <property type="entry name" value="Peripla_BP_3"/>
    <property type="match status" value="1"/>
</dbReference>
<dbReference type="PANTHER" id="PTHR30146:SF109">
    <property type="entry name" value="HTH-TYPE TRANSCRIPTIONAL REGULATOR GALS"/>
    <property type="match status" value="1"/>
</dbReference>
<dbReference type="InterPro" id="IPR046335">
    <property type="entry name" value="LacI/GalR-like_sensor"/>
</dbReference>
<dbReference type="Proteomes" id="UP000192140">
    <property type="component" value="Unassembled WGS sequence"/>
</dbReference>